<organism evidence="1 2">
    <name type="scientific">Castor canadensis</name>
    <name type="common">American beaver</name>
    <dbReference type="NCBI Taxonomy" id="51338"/>
    <lineage>
        <taxon>Eukaryota</taxon>
        <taxon>Metazoa</taxon>
        <taxon>Chordata</taxon>
        <taxon>Craniata</taxon>
        <taxon>Vertebrata</taxon>
        <taxon>Euteleostomi</taxon>
        <taxon>Mammalia</taxon>
        <taxon>Eutheria</taxon>
        <taxon>Euarchontoglires</taxon>
        <taxon>Glires</taxon>
        <taxon>Rodentia</taxon>
        <taxon>Castorimorpha</taxon>
        <taxon>Castoridae</taxon>
        <taxon>Castor</taxon>
    </lineage>
</organism>
<protein>
    <submittedName>
        <fullName evidence="2">Centrosomal P4.1-associated protein</fullName>
    </submittedName>
</protein>
<sequence length="1350" mass="153547">MFLMPTSSELNSGQHFLPQWMTNPSRAGVILNRGVPVLEGDEEKQATTVSSSFPVKATHFLNSFSFISEEDSLHEEQKLESGGPYKPQSEKSEAHTALPLIKKGPQIVACQDASGYQEDNKSDFMSDFASEFKEAACEDPLFKKLEQLKEIQQKKQEELKRQQLEQLQRLMEEQEKLLTMVSGQHTHPGLTLLPDDQSQKYRSVGNSTMGEEVTSLLPPCIYLSQAQEKLHAPNILPDEQSNFCRTSHQDFVLTSKNAFPNLFYESQYQEALVKKSDSKEESHNHPTGEGFLSCWEKMAEQSQEENDKNFKKIGDSSEMVNIEERPIKAAIRERKQTFEDYLEEQIWLDEQALKQKQLREAEGPLLMKAKPKQPFLKRGEGLARFTNAKFRFQKEKESKLVTNQSISEDRPVFKVDRQQFQRKTALINKELCAESPTVKKDNKVRTKTSSAILSQKPKVPKSNNRKSLSPLGLKGQTGKKCDGKFRDQIKLEKKVESTNKENVPEYIKPCDAGCKACNKTQGKDKLPLLMGPASCVTSKSLVSETVKVSESSLDISLQKKMENWEREKVKENLELDEFLFLEQAADEISFSSNSSFVLKILERDQQICKGHRMSSTPVKAVQQKTHEADVTSQSDHSEDASHTAAHEIKSESKASPKTFGSASLPDNLREPTCKISRKAFQTSTSENQKRWDTSVGGVMNSDSSSDSDEQLDVTIKPSTEDGERGFNNREDSPQVCDGKGPFRNTSTKEDKRRDVDLDLSDKDYSSDESITIENMENKVSEPSGRQSSLSVSKLDFDDERSWTDLGENSWKHDVTGDEAIYGMPQTHYPNKNEICVLDKTIKRKVAPVKKGEDFSKSRSSRSPPPTSDLMMKFFPSLKPKPKSDSHLGNEPKLNMSQDQPPVDNARSQVLREKVIELETEIEKFKAENTSLTKLRIEQENALGKLRKEIADFEQQKAKELARIEELKKEEMRKLQKERKVFEKYSTAARTFPDKKEREEIQALKQQIADLQEDLRKKEAKWSSAQGRLRSQIEMLVRENTDLREEIKVMERLRLDAWKKAEAVENSSKTYQRVGAMKKDKSVNSAPQCQKSHISSGAQVEKYKKNYLPSQGNLSQRSKLVPPRDLGSSDKEQAALPREPLEPVHFPDLEYKKKEENEKEEIEGEISHSDGKVEKVYKNGCRVILFPNGTQKEVSADGKSITVTFFNGDVKQVMPDERVVYYYAAAQTTHTTYPAGLQVLHFSSGQIEKHFPDGRKEITFPDQTIKNLFADGQEESIFPDGTVVRVQRDGNKIIEFNNGQREFHTAQFKRREYPDGTVKTVYTNGRQETKYISGRVRVKDKDGNVLVDTEL</sequence>
<proteinExistence type="predicted"/>
<evidence type="ECO:0000313" key="2">
    <source>
        <dbReference type="RefSeq" id="XP_073899761.1"/>
    </source>
</evidence>
<dbReference type="RefSeq" id="XP_073899761.1">
    <property type="nucleotide sequence ID" value="XM_074043660.1"/>
</dbReference>
<name>A0AC58K4K3_CASCN</name>
<reference evidence="2" key="1">
    <citation type="submission" date="2025-08" db="UniProtKB">
        <authorList>
            <consortium name="RefSeq"/>
        </authorList>
    </citation>
    <scope>IDENTIFICATION</scope>
</reference>
<keyword evidence="1" id="KW-1185">Reference proteome</keyword>
<gene>
    <name evidence="2" type="primary">Cpap</name>
</gene>
<evidence type="ECO:0000313" key="1">
    <source>
        <dbReference type="Proteomes" id="UP001732720"/>
    </source>
</evidence>
<accession>A0AC58K4K3</accession>
<dbReference type="Proteomes" id="UP001732720">
    <property type="component" value="Chromosome 10"/>
</dbReference>